<dbReference type="Proteomes" id="UP001596174">
    <property type="component" value="Unassembled WGS sequence"/>
</dbReference>
<feature type="domain" description="ABC transporter" evidence="6">
    <location>
        <begin position="1"/>
        <end position="247"/>
    </location>
</feature>
<accession>A0ABW1FXL3</accession>
<dbReference type="PROSITE" id="PS51866">
    <property type="entry name" value="MOP"/>
    <property type="match status" value="1"/>
</dbReference>
<dbReference type="InterPro" id="IPR004606">
    <property type="entry name" value="Mop_domain"/>
</dbReference>
<dbReference type="PROSITE" id="PS50893">
    <property type="entry name" value="ABC_TRANSPORTER_2"/>
    <property type="match status" value="1"/>
</dbReference>
<dbReference type="GO" id="GO:0005524">
    <property type="term" value="F:ATP binding"/>
    <property type="evidence" value="ECO:0007669"/>
    <property type="project" value="UniProtKB-KW"/>
</dbReference>
<keyword evidence="9" id="KW-1185">Reference proteome</keyword>
<dbReference type="InterPro" id="IPR027417">
    <property type="entry name" value="P-loop_NTPase"/>
</dbReference>
<evidence type="ECO:0000313" key="9">
    <source>
        <dbReference type="Proteomes" id="UP001596174"/>
    </source>
</evidence>
<keyword evidence="3" id="KW-0547">Nucleotide-binding</keyword>
<evidence type="ECO:0000256" key="1">
    <source>
        <dbReference type="ARBA" id="ARBA00022448"/>
    </source>
</evidence>
<feature type="domain" description="Mop" evidence="7">
    <location>
        <begin position="296"/>
        <end position="360"/>
    </location>
</feature>
<evidence type="ECO:0000256" key="5">
    <source>
        <dbReference type="PROSITE-ProRule" id="PRU01213"/>
    </source>
</evidence>
<keyword evidence="4 8" id="KW-0067">ATP-binding</keyword>
<dbReference type="SUPFAM" id="SSF52540">
    <property type="entry name" value="P-loop containing nucleoside triphosphate hydrolases"/>
    <property type="match status" value="1"/>
</dbReference>
<comment type="caution">
    <text evidence="8">The sequence shown here is derived from an EMBL/GenBank/DDBJ whole genome shotgun (WGS) entry which is preliminary data.</text>
</comment>
<dbReference type="SUPFAM" id="SSF50331">
    <property type="entry name" value="MOP-like"/>
    <property type="match status" value="1"/>
</dbReference>
<dbReference type="Gene3D" id="2.40.50.100">
    <property type="match status" value="1"/>
</dbReference>
<dbReference type="InterPro" id="IPR017871">
    <property type="entry name" value="ABC_transporter-like_CS"/>
</dbReference>
<reference evidence="9" key="1">
    <citation type="journal article" date="2019" name="Int. J. Syst. Evol. Microbiol.">
        <title>The Global Catalogue of Microorganisms (GCM) 10K type strain sequencing project: providing services to taxonomists for standard genome sequencing and annotation.</title>
        <authorList>
            <consortium name="The Broad Institute Genomics Platform"/>
            <consortium name="The Broad Institute Genome Sequencing Center for Infectious Disease"/>
            <person name="Wu L."/>
            <person name="Ma J."/>
        </authorList>
    </citation>
    <scope>NUCLEOTIDE SEQUENCE [LARGE SCALE GENOMIC DNA]</scope>
    <source>
        <strain evidence="9">JCM 4816</strain>
    </source>
</reference>
<dbReference type="Gene3D" id="3.40.50.300">
    <property type="entry name" value="P-loop containing nucleotide triphosphate hydrolases"/>
    <property type="match status" value="1"/>
</dbReference>
<dbReference type="PROSITE" id="PS00211">
    <property type="entry name" value="ABC_TRANSPORTER_1"/>
    <property type="match status" value="1"/>
</dbReference>
<evidence type="ECO:0000256" key="3">
    <source>
        <dbReference type="ARBA" id="ARBA00022741"/>
    </source>
</evidence>
<dbReference type="InterPro" id="IPR050093">
    <property type="entry name" value="ABC_SmlMolc_Importer"/>
</dbReference>
<protein>
    <submittedName>
        <fullName evidence="8">ABC transporter ATP-binding protein</fullName>
    </submittedName>
</protein>
<evidence type="ECO:0000256" key="4">
    <source>
        <dbReference type="ARBA" id="ARBA00022840"/>
    </source>
</evidence>
<dbReference type="RefSeq" id="WP_380579923.1">
    <property type="nucleotide sequence ID" value="NZ_JBHSQJ010000013.1"/>
</dbReference>
<evidence type="ECO:0000259" key="6">
    <source>
        <dbReference type="PROSITE" id="PS50893"/>
    </source>
</evidence>
<dbReference type="EMBL" id="JBHSQJ010000013">
    <property type="protein sequence ID" value="MFC5906475.1"/>
    <property type="molecule type" value="Genomic_DNA"/>
</dbReference>
<proteinExistence type="predicted"/>
<keyword evidence="1" id="KW-0813">Transport</keyword>
<evidence type="ECO:0000313" key="8">
    <source>
        <dbReference type="EMBL" id="MFC5906475.1"/>
    </source>
</evidence>
<dbReference type="PANTHER" id="PTHR42781">
    <property type="entry name" value="SPERMIDINE/PUTRESCINE IMPORT ATP-BINDING PROTEIN POTA"/>
    <property type="match status" value="1"/>
</dbReference>
<dbReference type="InterPro" id="IPR003439">
    <property type="entry name" value="ABC_transporter-like_ATP-bd"/>
</dbReference>
<dbReference type="Pfam" id="PF03459">
    <property type="entry name" value="TOBE"/>
    <property type="match status" value="1"/>
</dbReference>
<keyword evidence="2 5" id="KW-0500">Molybdenum</keyword>
<dbReference type="InterPro" id="IPR005116">
    <property type="entry name" value="Transp-assoc_OB_typ1"/>
</dbReference>
<dbReference type="PANTHER" id="PTHR42781:SF4">
    <property type="entry name" value="SPERMIDINE_PUTRESCINE IMPORT ATP-BINDING PROTEIN POTA"/>
    <property type="match status" value="1"/>
</dbReference>
<dbReference type="InterPro" id="IPR008995">
    <property type="entry name" value="Mo/tungstate-bd_C_term_dom"/>
</dbReference>
<sequence length="361" mass="38511">MREEEGAPAGDGGLDADLWVERESFTLHLSLRAAPGEVVALLGPNGAGKSTALRALAGLAPLTRGQLTLDGRVLEEPGLRTRTAPEERPVGVVFQDYLLFPHLSARENVAFGLRARGLPKARARAEADVWLRRVGLEEFGGRRPGALSGGQAQRVALARALAPRPRLLLLDEPLAALDARTRLEMRSTLRRHLADFEAVAILVTHDPLDAMVLADRIVVLEAGQMVQEGTPAEISRHPRSDYVARLVGLNLFRGRAAGHTVSTAAGVEIQAADALDGEVLVAFPPAAVTVHRHRPEGSARNLWRATVVGMELHGDQVRLDLDGPLPLLADLTPAAVGELGLVEGSTVWAAVKAAQTHAYPA</sequence>
<gene>
    <name evidence="8" type="ORF">ACFP3V_04480</name>
</gene>
<dbReference type="Pfam" id="PF00005">
    <property type="entry name" value="ABC_tran"/>
    <property type="match status" value="1"/>
</dbReference>
<evidence type="ECO:0000256" key="2">
    <source>
        <dbReference type="ARBA" id="ARBA00022505"/>
    </source>
</evidence>
<organism evidence="8 9">
    <name type="scientific">Streptacidiphilus monticola</name>
    <dbReference type="NCBI Taxonomy" id="2161674"/>
    <lineage>
        <taxon>Bacteria</taxon>
        <taxon>Bacillati</taxon>
        <taxon>Actinomycetota</taxon>
        <taxon>Actinomycetes</taxon>
        <taxon>Kitasatosporales</taxon>
        <taxon>Streptomycetaceae</taxon>
        <taxon>Streptacidiphilus</taxon>
    </lineage>
</organism>
<dbReference type="InterPro" id="IPR003593">
    <property type="entry name" value="AAA+_ATPase"/>
</dbReference>
<dbReference type="SMART" id="SM00382">
    <property type="entry name" value="AAA"/>
    <property type="match status" value="1"/>
</dbReference>
<name>A0ABW1FXL3_9ACTN</name>
<evidence type="ECO:0000259" key="7">
    <source>
        <dbReference type="PROSITE" id="PS51866"/>
    </source>
</evidence>